<proteinExistence type="predicted"/>
<protein>
    <submittedName>
        <fullName evidence="2">Uncharacterized protein</fullName>
    </submittedName>
</protein>
<feature type="compositionally biased region" description="Basic residues" evidence="1">
    <location>
        <begin position="1"/>
        <end position="13"/>
    </location>
</feature>
<feature type="region of interest" description="Disordered" evidence="1">
    <location>
        <begin position="1"/>
        <end position="27"/>
    </location>
</feature>
<comment type="caution">
    <text evidence="2">The sequence shown here is derived from an EMBL/GenBank/DDBJ whole genome shotgun (WGS) entry which is preliminary data.</text>
</comment>
<feature type="region of interest" description="Disordered" evidence="1">
    <location>
        <begin position="471"/>
        <end position="490"/>
    </location>
</feature>
<dbReference type="Proteomes" id="UP000785613">
    <property type="component" value="Unassembled WGS sequence"/>
</dbReference>
<gene>
    <name evidence="2" type="ORF">F0185_25485</name>
</gene>
<name>A0ABX0LSG6_9BURK</name>
<evidence type="ECO:0000313" key="3">
    <source>
        <dbReference type="Proteomes" id="UP000785613"/>
    </source>
</evidence>
<organism evidence="2 3">
    <name type="scientific">Massilia rubra</name>
    <dbReference type="NCBI Taxonomy" id="2607910"/>
    <lineage>
        <taxon>Bacteria</taxon>
        <taxon>Pseudomonadati</taxon>
        <taxon>Pseudomonadota</taxon>
        <taxon>Betaproteobacteria</taxon>
        <taxon>Burkholderiales</taxon>
        <taxon>Oxalobacteraceae</taxon>
        <taxon>Telluria group</taxon>
        <taxon>Massilia</taxon>
    </lineage>
</organism>
<feature type="compositionally biased region" description="Basic and acidic residues" evidence="1">
    <location>
        <begin position="474"/>
        <end position="490"/>
    </location>
</feature>
<evidence type="ECO:0000256" key="1">
    <source>
        <dbReference type="SAM" id="MobiDB-lite"/>
    </source>
</evidence>
<dbReference type="EMBL" id="VUYU01000022">
    <property type="protein sequence ID" value="NHZ36924.1"/>
    <property type="molecule type" value="Genomic_DNA"/>
</dbReference>
<dbReference type="RefSeq" id="WP_167229291.1">
    <property type="nucleotide sequence ID" value="NZ_VUYU01000022.1"/>
</dbReference>
<reference evidence="2 3" key="1">
    <citation type="submission" date="2019-09" db="EMBL/GenBank/DDBJ databases">
        <title>Taxonomy of Antarctic Massilia spp.: description of Massilia rubra sp. nov., Massilia aquatica sp. nov., Massilia mucilaginosa sp. nov., Massilia frigida sp. nov. isolated from streams, lakes and regoliths.</title>
        <authorList>
            <person name="Holochova P."/>
            <person name="Sedlacek I."/>
            <person name="Kralova S."/>
            <person name="Maslanova I."/>
            <person name="Busse H.-J."/>
            <person name="Stankova E."/>
            <person name="Vrbovska V."/>
            <person name="Kovarovic V."/>
            <person name="Bartak M."/>
            <person name="Svec P."/>
            <person name="Pantucek R."/>
        </authorList>
    </citation>
    <scope>NUCLEOTIDE SEQUENCE [LARGE SCALE GENOMIC DNA]</scope>
    <source>
        <strain evidence="2 3">CCM 8692</strain>
    </source>
</reference>
<feature type="compositionally biased region" description="Pro residues" evidence="1">
    <location>
        <begin position="14"/>
        <end position="25"/>
    </location>
</feature>
<keyword evidence="3" id="KW-1185">Reference proteome</keyword>
<sequence length="490" mass="55002">MLKPKKPASKPKKALPPPPPPPPQGNPFTYYVPKSATSLTVATKPTGSAAYKKPLGFIHANFKTTSVAPFGAKTTLAVHPVIDKQDVRRAAIEGGYGPQSMWTSHLAMSPAEAAELQRFLFSRLESVICCVQKDINDAWTILPFLRHVEASDKNLLSFTLGGIGTFLTAQNWLAAGGQQLGLCLHKSIYTKALIQFDSAKNKSPDYLIQSKKKHWHVFESKGGRSDDRGQRILEGLEQLDCQFAVGWRPSRLKPATTSVCVHTRVDANRRLEIMAVDPPENDLIEKDRPRQSLALIEGVCKLLLILKTIDQFRALTGIADTFAESDQDWTFERTKRFGELVVGIPTRYLRHEYGVRARVAIYLAADEAASDYPSKGNRQSFWSLVWEKMESLDLALPPHLQNDNAEREMDYSSIVNDIFRIFFDEGNRSFRERCAARLQMTQYWRPLWVTEVDKVQAVLAAEHTGVFTSGGMYIRHDENPTPARGNDESD</sequence>
<evidence type="ECO:0000313" key="2">
    <source>
        <dbReference type="EMBL" id="NHZ36924.1"/>
    </source>
</evidence>
<accession>A0ABX0LSG6</accession>